<sequence length="155" mass="16825">MSRLVNLAIVVGGAALLAGMMLTNPDYNSVVRPFVTKVSAGDTGETRMFAGRFEAWRTADRVSFDSLGTSVTRDTEGVFLIVDLELSGTIRSTMVDTIWEGASKRRYASTKRVANVPRQVDQLWLQPGLSSTTFTVFELPPDEIEGGAAGGDYEL</sequence>
<reference evidence="1 2" key="1">
    <citation type="journal article" date="2015" name="Stand. Genomic Sci.">
        <title>Genomic Encyclopedia of Bacterial and Archaeal Type Strains, Phase III: the genomes of soil and plant-associated and newly described type strains.</title>
        <authorList>
            <person name="Whitman W.B."/>
            <person name="Woyke T."/>
            <person name="Klenk H.P."/>
            <person name="Zhou Y."/>
            <person name="Lilburn T.G."/>
            <person name="Beck B.J."/>
            <person name="De Vos P."/>
            <person name="Vandamme P."/>
            <person name="Eisen J.A."/>
            <person name="Garrity G."/>
            <person name="Hugenholtz P."/>
            <person name="Kyrpides N.C."/>
        </authorList>
    </citation>
    <scope>NUCLEOTIDE SEQUENCE [LARGE SCALE GENOMIC DNA]</scope>
    <source>
        <strain evidence="1 2">CGMCC 1.5364</strain>
    </source>
</reference>
<protein>
    <submittedName>
        <fullName evidence="1">Uncharacterized protein</fullName>
    </submittedName>
</protein>
<dbReference type="OrthoDB" id="7375531at2"/>
<keyword evidence="2" id="KW-1185">Reference proteome</keyword>
<proteinExistence type="predicted"/>
<name>A0A562NUY0_9RHOB</name>
<gene>
    <name evidence="1" type="ORF">IQ24_01363</name>
</gene>
<dbReference type="Proteomes" id="UP000316225">
    <property type="component" value="Unassembled WGS sequence"/>
</dbReference>
<comment type="caution">
    <text evidence="1">The sequence shown here is derived from an EMBL/GenBank/DDBJ whole genome shotgun (WGS) entry which is preliminary data.</text>
</comment>
<organism evidence="1 2">
    <name type="scientific">Paracoccus sulfuroxidans</name>
    <dbReference type="NCBI Taxonomy" id="384678"/>
    <lineage>
        <taxon>Bacteria</taxon>
        <taxon>Pseudomonadati</taxon>
        <taxon>Pseudomonadota</taxon>
        <taxon>Alphaproteobacteria</taxon>
        <taxon>Rhodobacterales</taxon>
        <taxon>Paracoccaceae</taxon>
        <taxon>Paracoccus</taxon>
    </lineage>
</organism>
<accession>A0A562NUY0</accession>
<evidence type="ECO:0000313" key="1">
    <source>
        <dbReference type="EMBL" id="TWI36002.1"/>
    </source>
</evidence>
<dbReference type="RefSeq" id="WP_145397052.1">
    <property type="nucleotide sequence ID" value="NZ_VLKU01000003.1"/>
</dbReference>
<dbReference type="EMBL" id="VLKU01000003">
    <property type="protein sequence ID" value="TWI36002.1"/>
    <property type="molecule type" value="Genomic_DNA"/>
</dbReference>
<dbReference type="AlphaFoldDB" id="A0A562NUY0"/>
<evidence type="ECO:0000313" key="2">
    <source>
        <dbReference type="Proteomes" id="UP000316225"/>
    </source>
</evidence>